<dbReference type="KEGG" id="cuv:CUREI_07325"/>
<feature type="binding site" evidence="2">
    <location>
        <position position="159"/>
    </location>
    <ligand>
        <name>CoA</name>
        <dbReference type="ChEBI" id="CHEBI:57287"/>
    </ligand>
</feature>
<comment type="cofactor">
    <cofactor evidence="3">
        <name>Mg(2+)</name>
        <dbReference type="ChEBI" id="CHEBI:18420"/>
    </cofactor>
</comment>
<feature type="binding site" evidence="2">
    <location>
        <position position="115"/>
    </location>
    <ligand>
        <name>CoA</name>
        <dbReference type="ChEBI" id="CHEBI:57287"/>
    </ligand>
</feature>
<feature type="binding site" evidence="2">
    <location>
        <begin position="93"/>
        <end position="94"/>
    </location>
    <ligand>
        <name>CoA</name>
        <dbReference type="ChEBI" id="CHEBI:57287"/>
    </ligand>
</feature>
<feature type="binding site" evidence="3">
    <location>
        <position position="117"/>
    </location>
    <ligand>
        <name>Mg(2+)</name>
        <dbReference type="ChEBI" id="CHEBI:18420"/>
    </ligand>
</feature>
<keyword evidence="7" id="KW-1185">Reference proteome</keyword>
<protein>
    <submittedName>
        <fullName evidence="6">4'-phosphopantetheinyl transferase</fullName>
    </submittedName>
</protein>
<dbReference type="HOGENOM" id="CLU_075076_0_0_11"/>
<evidence type="ECO:0000313" key="7">
    <source>
        <dbReference type="Proteomes" id="UP000028939"/>
    </source>
</evidence>
<feature type="binding site" evidence="2">
    <location>
        <position position="163"/>
    </location>
    <ligand>
        <name>CoA</name>
        <dbReference type="ChEBI" id="CHEBI:57287"/>
    </ligand>
</feature>
<evidence type="ECO:0000259" key="4">
    <source>
        <dbReference type="Pfam" id="PF01648"/>
    </source>
</evidence>
<feature type="binding site" evidence="2">
    <location>
        <position position="48"/>
    </location>
    <ligand>
        <name>CoA</name>
        <dbReference type="ChEBI" id="CHEBI:57287"/>
    </ligand>
</feature>
<dbReference type="GO" id="GO:0009366">
    <property type="term" value="C:enterobactin synthetase complex"/>
    <property type="evidence" value="ECO:0007669"/>
    <property type="project" value="InterPro"/>
</dbReference>
<dbReference type="RefSeq" id="WP_038612086.1">
    <property type="nucleotide sequence ID" value="NZ_CP009215.1"/>
</dbReference>
<proteinExistence type="predicted"/>
<dbReference type="OrthoDB" id="8210607at2"/>
<feature type="domain" description="4'-phosphopantetheinyl transferase" evidence="4">
    <location>
        <begin position="111"/>
        <end position="214"/>
    </location>
</feature>
<evidence type="ECO:0000259" key="5">
    <source>
        <dbReference type="Pfam" id="PF17837"/>
    </source>
</evidence>
<dbReference type="Pfam" id="PF17837">
    <property type="entry name" value="4PPT_N"/>
    <property type="match status" value="1"/>
</dbReference>
<evidence type="ECO:0000256" key="1">
    <source>
        <dbReference type="ARBA" id="ARBA00022679"/>
    </source>
</evidence>
<dbReference type="GO" id="GO:0005886">
    <property type="term" value="C:plasma membrane"/>
    <property type="evidence" value="ECO:0007669"/>
    <property type="project" value="TreeGrafter"/>
</dbReference>
<feature type="binding site" evidence="2">
    <location>
        <position position="173"/>
    </location>
    <ligand>
        <name>CoA</name>
        <dbReference type="ChEBI" id="CHEBI:57287"/>
    </ligand>
</feature>
<reference evidence="6 7" key="1">
    <citation type="submission" date="2014-08" db="EMBL/GenBank/DDBJ databases">
        <title>Complete genome sequence of Corynebacterium ureicelerivorans DSM 45051, a lipophilic and urea-splitting isolate from a blood culture of a septicaemia patient.</title>
        <authorList>
            <person name="Tippelt A."/>
            <person name="Albersmeier A."/>
            <person name="Brinkrolf K."/>
            <person name="Ruckert C."/>
            <person name="Tauch A."/>
        </authorList>
    </citation>
    <scope>NUCLEOTIDE SEQUENCE [LARGE SCALE GENOMIC DNA]</scope>
    <source>
        <strain evidence="6 7">IMMIB RIV-2301</strain>
    </source>
</reference>
<feature type="binding site" evidence="2">
    <location>
        <position position="56"/>
    </location>
    <ligand>
        <name>CoA</name>
        <dbReference type="ChEBI" id="CHEBI:57287"/>
    </ligand>
</feature>
<dbReference type="GO" id="GO:0000287">
    <property type="term" value="F:magnesium ion binding"/>
    <property type="evidence" value="ECO:0007669"/>
    <property type="project" value="InterPro"/>
</dbReference>
<dbReference type="GO" id="GO:0009239">
    <property type="term" value="P:enterobactin biosynthetic process"/>
    <property type="evidence" value="ECO:0007669"/>
    <property type="project" value="InterPro"/>
</dbReference>
<evidence type="ECO:0000256" key="3">
    <source>
        <dbReference type="PIRSR" id="PIRSR603542-2"/>
    </source>
</evidence>
<name>A0A077HJ56_9CORY</name>
<keyword evidence="3" id="KW-0460">Magnesium</keyword>
<feature type="domain" description="4'-phosphopantetheinyl transferase N-terminal" evidence="5">
    <location>
        <begin position="37"/>
        <end position="104"/>
    </location>
</feature>
<keyword evidence="1 6" id="KW-0808">Transferase</keyword>
<dbReference type="Pfam" id="PF01648">
    <property type="entry name" value="ACPS"/>
    <property type="match status" value="1"/>
</dbReference>
<dbReference type="PANTHER" id="PTHR38096">
    <property type="entry name" value="ENTEROBACTIN SYNTHASE COMPONENT D"/>
    <property type="match status" value="1"/>
</dbReference>
<dbReference type="STRING" id="401472.CUREI_07325"/>
<feature type="binding site" evidence="3">
    <location>
        <position position="115"/>
    </location>
    <ligand>
        <name>Mg(2+)</name>
        <dbReference type="ChEBI" id="CHEBI:18420"/>
    </ligand>
</feature>
<dbReference type="InterPro" id="IPR037143">
    <property type="entry name" value="4-PPantetheinyl_Trfase_dom_sf"/>
</dbReference>
<dbReference type="Proteomes" id="UP000028939">
    <property type="component" value="Chromosome"/>
</dbReference>
<gene>
    <name evidence="6" type="ORF">CUREI_07325</name>
</gene>
<dbReference type="PANTHER" id="PTHR38096:SF1">
    <property type="entry name" value="ENTEROBACTIN SYNTHASE COMPONENT D"/>
    <property type="match status" value="1"/>
</dbReference>
<keyword evidence="3" id="KW-0479">Metal-binding</keyword>
<dbReference type="InterPro" id="IPR041354">
    <property type="entry name" value="4PPT_N"/>
</dbReference>
<evidence type="ECO:0000256" key="2">
    <source>
        <dbReference type="PIRSR" id="PIRSR603542-1"/>
    </source>
</evidence>
<dbReference type="InterPro" id="IPR008278">
    <property type="entry name" value="4-PPantetheinyl_Trfase_dom"/>
</dbReference>
<evidence type="ECO:0000313" key="6">
    <source>
        <dbReference type="EMBL" id="AIL97128.1"/>
    </source>
</evidence>
<accession>A0A077HJ56</accession>
<dbReference type="InterPro" id="IPR003542">
    <property type="entry name" value="Enbac_synth_compD-like"/>
</dbReference>
<dbReference type="EMBL" id="CP009215">
    <property type="protein sequence ID" value="AIL97128.1"/>
    <property type="molecule type" value="Genomic_DNA"/>
</dbReference>
<feature type="binding site" evidence="3">
    <location>
        <position position="116"/>
    </location>
    <ligand>
        <name>Mg(2+)</name>
        <dbReference type="ChEBI" id="CHEBI:18420"/>
    </ligand>
</feature>
<dbReference type="AlphaFoldDB" id="A0A077HJ56"/>
<organism evidence="6 7">
    <name type="scientific">Corynebacterium ureicelerivorans</name>
    <dbReference type="NCBI Taxonomy" id="401472"/>
    <lineage>
        <taxon>Bacteria</taxon>
        <taxon>Bacillati</taxon>
        <taxon>Actinomycetota</taxon>
        <taxon>Actinomycetes</taxon>
        <taxon>Mycobacteriales</taxon>
        <taxon>Corynebacteriaceae</taxon>
        <taxon>Corynebacterium</taxon>
    </lineage>
</organism>
<dbReference type="PRINTS" id="PR01399">
    <property type="entry name" value="ENTSNTHTASED"/>
</dbReference>
<dbReference type="Gene3D" id="3.90.470.20">
    <property type="entry name" value="4'-phosphopantetheinyl transferase domain"/>
    <property type="match status" value="1"/>
</dbReference>
<dbReference type="GO" id="GO:0008897">
    <property type="term" value="F:holo-[acyl-carrier-protein] synthase activity"/>
    <property type="evidence" value="ECO:0007669"/>
    <property type="project" value="InterPro"/>
</dbReference>
<sequence>MQDIALFPPEARCVFYLTGNAGRAVDLTRYEHLHPAERDVVGSAVDVRKGEFGDARWCAHQALRELGLKSAGAILRGERGMPLWPRGYTGSLTHTDGLRAAVAASTRHVRSLGLDAEPAEPLPEGVLRSIASETEAAMVRQMQVDGYSWADRLLFCAKEATYKCWYPMTRRWLGFDEAEIELRPDGTFISQLLARPSPVPVFEGRWVHRHGYVVASTYVR</sequence>
<dbReference type="SUPFAM" id="SSF56214">
    <property type="entry name" value="4'-phosphopantetheinyl transferase"/>
    <property type="match status" value="1"/>
</dbReference>